<dbReference type="Gene3D" id="3.60.15.10">
    <property type="entry name" value="Ribonuclease Z/Hydroxyacylglutathione hydrolase-like"/>
    <property type="match status" value="1"/>
</dbReference>
<evidence type="ECO:0000256" key="2">
    <source>
        <dbReference type="PROSITE-ProRule" id="PRU00504"/>
    </source>
</evidence>
<evidence type="ECO:0000313" key="5">
    <source>
        <dbReference type="EMBL" id="SDE91065.1"/>
    </source>
</evidence>
<proteinExistence type="predicted"/>
<evidence type="ECO:0000313" key="6">
    <source>
        <dbReference type="Proteomes" id="UP000198717"/>
    </source>
</evidence>
<dbReference type="PANTHER" id="PTHR46388:SF2">
    <property type="entry name" value="NHL REPEAT-CONTAINING PROTEIN 2"/>
    <property type="match status" value="1"/>
</dbReference>
<dbReference type="PANTHER" id="PTHR46388">
    <property type="entry name" value="NHL REPEAT-CONTAINING PROTEIN 2"/>
    <property type="match status" value="1"/>
</dbReference>
<feature type="repeat" description="NHL" evidence="2">
    <location>
        <begin position="922"/>
        <end position="947"/>
    </location>
</feature>
<dbReference type="SUPFAM" id="SSF50952">
    <property type="entry name" value="Soluble quinoprotein glucose dehydrogenase"/>
    <property type="match status" value="1"/>
</dbReference>
<dbReference type="Proteomes" id="UP000321224">
    <property type="component" value="Unassembled WGS sequence"/>
</dbReference>
<dbReference type="GO" id="GO:0016787">
    <property type="term" value="F:hydrolase activity"/>
    <property type="evidence" value="ECO:0007669"/>
    <property type="project" value="UniProtKB-KW"/>
</dbReference>
<feature type="repeat" description="NHL" evidence="2">
    <location>
        <begin position="862"/>
        <end position="898"/>
    </location>
</feature>
<dbReference type="SUPFAM" id="SSF101898">
    <property type="entry name" value="NHL repeat"/>
    <property type="match status" value="1"/>
</dbReference>
<dbReference type="SMART" id="SM00135">
    <property type="entry name" value="LY"/>
    <property type="match status" value="6"/>
</dbReference>
<evidence type="ECO:0000313" key="7">
    <source>
        <dbReference type="Proteomes" id="UP000321224"/>
    </source>
</evidence>
<evidence type="ECO:0000313" key="4">
    <source>
        <dbReference type="EMBL" id="GEL74090.1"/>
    </source>
</evidence>
<keyword evidence="1" id="KW-0677">Repeat</keyword>
<keyword evidence="6" id="KW-1185">Reference proteome</keyword>
<keyword evidence="5" id="KW-0378">Hydrolase</keyword>
<dbReference type="InterPro" id="IPR001258">
    <property type="entry name" value="NHL_repeat"/>
</dbReference>
<dbReference type="SUPFAM" id="SSF63825">
    <property type="entry name" value="YWTD domain"/>
    <property type="match status" value="1"/>
</dbReference>
<dbReference type="Gene3D" id="2.120.10.30">
    <property type="entry name" value="TolB, C-terminal domain"/>
    <property type="match status" value="8"/>
</dbReference>
<comment type="caution">
    <text evidence="4">The sequence shown here is derived from an EMBL/GenBank/DDBJ whole genome shotgun (WGS) entry which is preliminary data.</text>
</comment>
<reference evidence="4 7" key="2">
    <citation type="submission" date="2019-07" db="EMBL/GenBank/DDBJ databases">
        <title>Whole genome shotgun sequence of Myxococcus virescens NBRC 100334.</title>
        <authorList>
            <person name="Hosoyama A."/>
            <person name="Uohara A."/>
            <person name="Ohji S."/>
            <person name="Ichikawa N."/>
        </authorList>
    </citation>
    <scope>NUCLEOTIDE SEQUENCE [LARGE SCALE GENOMIC DNA]</scope>
    <source>
        <strain evidence="4 7">NBRC 100334</strain>
    </source>
</reference>
<dbReference type="SUPFAM" id="SSF56281">
    <property type="entry name" value="Metallo-hydrolase/oxidoreductase"/>
    <property type="match status" value="1"/>
</dbReference>
<feature type="domain" description="Teneurin NHL" evidence="3">
    <location>
        <begin position="1256"/>
        <end position="1308"/>
    </location>
</feature>
<reference evidence="5 6" key="1">
    <citation type="submission" date="2016-10" db="EMBL/GenBank/DDBJ databases">
        <authorList>
            <person name="Varghese N."/>
            <person name="Submissions S."/>
        </authorList>
    </citation>
    <scope>NUCLEOTIDE SEQUENCE [LARGE SCALE GENOMIC DNA]</scope>
    <source>
        <strain evidence="5 6">DSM 2260</strain>
    </source>
</reference>
<dbReference type="InterPro" id="IPR011041">
    <property type="entry name" value="Quinoprot_gluc/sorb_DH_b-prop"/>
</dbReference>
<dbReference type="Pfam" id="PF01436">
    <property type="entry name" value="NHL"/>
    <property type="match status" value="5"/>
</dbReference>
<organism evidence="4 7">
    <name type="scientific">Myxococcus virescens</name>
    <dbReference type="NCBI Taxonomy" id="83456"/>
    <lineage>
        <taxon>Bacteria</taxon>
        <taxon>Pseudomonadati</taxon>
        <taxon>Myxococcota</taxon>
        <taxon>Myxococcia</taxon>
        <taxon>Myxococcales</taxon>
        <taxon>Cystobacterineae</taxon>
        <taxon>Myxococcaceae</taxon>
        <taxon>Myxococcus</taxon>
    </lineage>
</organism>
<dbReference type="Pfam" id="PF25021">
    <property type="entry name" value="TEN_NHL"/>
    <property type="match status" value="1"/>
</dbReference>
<sequence length="1355" mass="139737">MPLINLNQGTADALLQHWFPVGAATRPRFVVVVDVGQGNCNVVFNDNWRPFIYYDLGGGMSGSQFTYPRPAPTYCVDVAYSRVIQSHWDEDHYRALLELSNANAINNLHILAPAQERSNIAWRAAIQKSMTADALEQTLDGAGCTIHKWPDEDWRNAPVMRRSTHSHFQVIKCSGRDPNNVGLALRIENPGVAGQYMLLTGDATFEQLPHMANQRVFRHGVDQRCVGLVAGHHGSPVGHPPYVPRPNRAAEYLIVYSFGWGNAFGHPNIDDGVTAYESREWDDDHRMDTGGAEFAAKYAGPRGNVGILWPGAARGPCYADVANTPEEINGAAVSLLATAAAEIDVYQNVLGTRAQVAVGAAYQAAIESNIPLVANAMLVPVAQVPPRTLAQRAADMAGMAATHASLTGALATVVATATVASHPNVQALAAAVVHCVMHAAAKCAQEVTNFVEIVIADMLSDPLNIPTLPSQAKEAAAQAHACAAHAYTIELVHDAIPTDFAMRVVLAAHARNGANVPTAAEIKTAVTAAVCAASQARIGQPGGNCSQGPAEAAATAVAAMAAIRADVRVAIAAAAALAPAIPINPRAFAPAMLIDNVNAKLLPRIAAVAAICGTPSPALAEVARAAVAAARVAFAGACGAPQIGCHRHPRVCPNGPCSLSIHYFFGMFPASVSTFAGTGVNGDVGDAGQAAAAQFNTPTHLEYDADWNVYVSDPGHHRVRVIDASGVIRAFAGDGNQGYLGDSDALAMNARLRTPAGLAVDPSRNRLFIADSASHRVREVNLSTGIITTIAGTGAPGYGGDRALATAALLNAPSGLALAVADNLLYIADTGNHRIRCVNLTTGKIRTFAGTGVAGNTGDDGPPAAATLNAPTAVAVDARGGLYIADTGNHCVRLVSAGLITAFAGDGTQGFLGDGADADSAHLNAPCGVAVDSAGNVYIADRGNRRVRRVNEADGTISTFAGTGANGNGGDGGLATAATFNTVCAVAVDSTGDVYIVDRGHHRVRKATVADGTIDAFAGNGTQGFDGDDFDASGAELDTPLAVACGREDVFIADSVNHRVRRVDGAVDIHTCAGDGNNAHAGDANHPAAAAQLDTPGGLSYDRDNHVLYVADSGNHRVRRVDLRSRNISLVAGNGTQGFGGDNGDALLAQLDTPTDVAYDFKGDVLYICDEGNNCIRALSIATGTITTFAGDGNAAFAGDGGAPAAASLHRPVAVAVDNSRNVYVATVGDHRVRMIEYDDTTDTFTVSTLAGTGVQGNTGDGAAANAAQLDTPQGLAVDGAGVVYITCTPQARVRKVEEGIITTLVGTGAAGFAGDGGLPGAAQLDGPRGLAVDQAGRSLFIADTGNRRIRRAIL</sequence>
<dbReference type="InterPro" id="IPR036866">
    <property type="entry name" value="RibonucZ/Hydroxyglut_hydro"/>
</dbReference>
<dbReference type="InterPro" id="IPR056822">
    <property type="entry name" value="TEN_NHL"/>
</dbReference>
<accession>A0A511HKJ8</accession>
<dbReference type="InterPro" id="IPR000033">
    <property type="entry name" value="LDLR_classB_rpt"/>
</dbReference>
<dbReference type="EMBL" id="FNAJ01000014">
    <property type="protein sequence ID" value="SDE91065.1"/>
    <property type="molecule type" value="Genomic_DNA"/>
</dbReference>
<dbReference type="PROSITE" id="PS51125">
    <property type="entry name" value="NHL"/>
    <property type="match status" value="2"/>
</dbReference>
<evidence type="ECO:0000256" key="1">
    <source>
        <dbReference type="ARBA" id="ARBA00022737"/>
    </source>
</evidence>
<dbReference type="Proteomes" id="UP000198717">
    <property type="component" value="Unassembled WGS sequence"/>
</dbReference>
<name>A0A511HKJ8_9BACT</name>
<dbReference type="EMBL" id="BJVY01000042">
    <property type="protein sequence ID" value="GEL74090.1"/>
    <property type="molecule type" value="Genomic_DNA"/>
</dbReference>
<protein>
    <submittedName>
        <fullName evidence="5">Metal-dependent hydrolase, beta-lactamase superfamily II</fullName>
    </submittedName>
</protein>
<gene>
    <name evidence="4" type="ORF">MVI01_58740</name>
    <name evidence="5" type="ORF">SAMN04488504_114160</name>
</gene>
<dbReference type="InterPro" id="IPR011042">
    <property type="entry name" value="6-blade_b-propeller_TolB-like"/>
</dbReference>
<dbReference type="RefSeq" id="WP_090493554.1">
    <property type="nucleotide sequence ID" value="NZ_BJVY01000042.1"/>
</dbReference>
<evidence type="ECO:0000259" key="3">
    <source>
        <dbReference type="Pfam" id="PF25021"/>
    </source>
</evidence>